<evidence type="ECO:0000256" key="3">
    <source>
        <dbReference type="ARBA" id="ARBA00007222"/>
    </source>
</evidence>
<sequence length="477" mass="53694">MAMDCSSKILKNTEGYVSQKLQYVYKQTSNDMFGVRVPSHVLRTALFLSVVIFASVTRLYLINEPKHICWDETHFGKHANFYITGQFFFDVHPPLAKMTIAAAGLLTGYNGDFPFDKPGDQYGDVNYTGMRMLCALMGSLCVPLAYLIVWEWTRSTTASLISSCFILFDTGCLTISQYILLDPILMFYIMVAVFCVAKFQTYNKSPWSFEWWFWLSLSGINLANAFSCKWVGLFVILWAGFATVADLWNMLGDLGVSLVTVAKHFMARALCLILLPVLVYLFWFAVHFAVLKASGPGDGFFSSAFQSTLKGNELFKTSLPEHLAYGSVVTLKNNRPGGALLHSHHHLYPEEHPPAQQQVTGYSHKDPNNDWLVKKSTEPYNPNSPVEYVKHGDVIRLEHLPTKRNLHSHPQKAPITQHHYQVACYGENGEGDSNDYWQIQIINGKEGDLVKTVKTVFRLIHVTTGCALYGGTNTLPK</sequence>
<reference evidence="15" key="1">
    <citation type="submission" date="2020-04" db="EMBL/GenBank/DDBJ databases">
        <authorList>
            <person name="Alioto T."/>
            <person name="Alioto T."/>
            <person name="Gomez Garrido J."/>
        </authorList>
    </citation>
    <scope>NUCLEOTIDE SEQUENCE</scope>
    <source>
        <strain evidence="15">A484AB</strain>
    </source>
</reference>
<dbReference type="Gene3D" id="2.80.10.50">
    <property type="match status" value="1"/>
</dbReference>
<keyword evidence="16" id="KW-1185">Reference proteome</keyword>
<keyword evidence="9" id="KW-0256">Endoplasmic reticulum</keyword>
<evidence type="ECO:0000256" key="11">
    <source>
        <dbReference type="ARBA" id="ARBA00023136"/>
    </source>
</evidence>
<dbReference type="GO" id="GO:0004169">
    <property type="term" value="F:dolichyl-phosphate-mannose-protein mannosyltransferase activity"/>
    <property type="evidence" value="ECO:0007669"/>
    <property type="project" value="UniProtKB-EC"/>
</dbReference>
<organism evidence="15 16">
    <name type="scientific">Paramuricea clavata</name>
    <name type="common">Red gorgonian</name>
    <name type="synonym">Violescent sea-whip</name>
    <dbReference type="NCBI Taxonomy" id="317549"/>
    <lineage>
        <taxon>Eukaryota</taxon>
        <taxon>Metazoa</taxon>
        <taxon>Cnidaria</taxon>
        <taxon>Anthozoa</taxon>
        <taxon>Octocorallia</taxon>
        <taxon>Malacalcyonacea</taxon>
        <taxon>Plexauridae</taxon>
        <taxon>Paramuricea</taxon>
    </lineage>
</organism>
<dbReference type="InterPro" id="IPR003342">
    <property type="entry name" value="ArnT-like_N"/>
</dbReference>
<evidence type="ECO:0000313" key="15">
    <source>
        <dbReference type="EMBL" id="CAB3998346.1"/>
    </source>
</evidence>
<dbReference type="EC" id="2.4.1.109" evidence="4"/>
<dbReference type="Proteomes" id="UP001152795">
    <property type="component" value="Unassembled WGS sequence"/>
</dbReference>
<name>A0A6S7H6A4_PARCT</name>
<evidence type="ECO:0000256" key="5">
    <source>
        <dbReference type="ARBA" id="ARBA00022676"/>
    </source>
</evidence>
<dbReference type="InterPro" id="IPR036300">
    <property type="entry name" value="MIR_dom_sf"/>
</dbReference>
<keyword evidence="7" id="KW-0812">Transmembrane</keyword>
<dbReference type="PANTHER" id="PTHR10050:SF46">
    <property type="entry name" value="PROTEIN O-MANNOSYL-TRANSFERASE 2"/>
    <property type="match status" value="1"/>
</dbReference>
<dbReference type="EMBL" id="CACRXK020003329">
    <property type="protein sequence ID" value="CAB3998346.1"/>
    <property type="molecule type" value="Genomic_DNA"/>
</dbReference>
<dbReference type="Pfam" id="PF02366">
    <property type="entry name" value="PMT"/>
    <property type="match status" value="1"/>
</dbReference>
<keyword evidence="5" id="KW-0328">Glycosyltransferase</keyword>
<evidence type="ECO:0000256" key="13">
    <source>
        <dbReference type="ARBA" id="ARBA00045085"/>
    </source>
</evidence>
<evidence type="ECO:0000256" key="6">
    <source>
        <dbReference type="ARBA" id="ARBA00022679"/>
    </source>
</evidence>
<protein>
    <recommendedName>
        <fullName evidence="12">Protein O-mannosyl-transferase 2</fullName>
        <ecNumber evidence="4">2.4.1.109</ecNumber>
    </recommendedName>
</protein>
<evidence type="ECO:0000256" key="12">
    <source>
        <dbReference type="ARBA" id="ARBA00039583"/>
    </source>
</evidence>
<dbReference type="SUPFAM" id="SSF82109">
    <property type="entry name" value="MIR domain"/>
    <property type="match status" value="1"/>
</dbReference>
<feature type="non-terminal residue" evidence="15">
    <location>
        <position position="477"/>
    </location>
</feature>
<evidence type="ECO:0000256" key="4">
    <source>
        <dbReference type="ARBA" id="ARBA00012839"/>
    </source>
</evidence>
<evidence type="ECO:0000256" key="8">
    <source>
        <dbReference type="ARBA" id="ARBA00022737"/>
    </source>
</evidence>
<comment type="pathway">
    <text evidence="2">Protein modification; protein glycosylation.</text>
</comment>
<accession>A0A6S7H6A4</accession>
<evidence type="ECO:0000256" key="9">
    <source>
        <dbReference type="ARBA" id="ARBA00022824"/>
    </source>
</evidence>
<dbReference type="UniPathway" id="UPA00378"/>
<comment type="catalytic activity">
    <reaction evidence="13">
        <text>a di-trans,poly-cis-dolichyl beta-D-mannosyl phosphate + L-threonyl-[protein] = 3-O-(alpha-D-mannosyl)-L-threonyl-[protein] + a di-trans,poly-cis-dolichyl phosphate + H(+)</text>
        <dbReference type="Rhea" id="RHEA:53396"/>
        <dbReference type="Rhea" id="RHEA-COMP:11060"/>
        <dbReference type="Rhea" id="RHEA-COMP:13547"/>
        <dbReference type="Rhea" id="RHEA-COMP:19498"/>
        <dbReference type="Rhea" id="RHEA-COMP:19501"/>
        <dbReference type="ChEBI" id="CHEBI:15378"/>
        <dbReference type="ChEBI" id="CHEBI:30013"/>
        <dbReference type="ChEBI" id="CHEBI:57683"/>
        <dbReference type="ChEBI" id="CHEBI:58211"/>
        <dbReference type="ChEBI" id="CHEBI:137323"/>
        <dbReference type="EC" id="2.4.1.109"/>
    </reaction>
</comment>
<dbReference type="InterPro" id="IPR027005">
    <property type="entry name" value="PMT-like"/>
</dbReference>
<comment type="subcellular location">
    <subcellularLocation>
        <location evidence="1">Endoplasmic reticulum membrane</location>
        <topology evidence="1">Multi-pass membrane protein</topology>
    </subcellularLocation>
</comment>
<evidence type="ECO:0000256" key="10">
    <source>
        <dbReference type="ARBA" id="ARBA00022989"/>
    </source>
</evidence>
<dbReference type="PROSITE" id="PS50919">
    <property type="entry name" value="MIR"/>
    <property type="match status" value="2"/>
</dbReference>
<dbReference type="PANTHER" id="PTHR10050">
    <property type="entry name" value="DOLICHYL-PHOSPHATE-MANNOSE--PROTEIN MANNOSYLTRANSFERASE"/>
    <property type="match status" value="1"/>
</dbReference>
<evidence type="ECO:0000256" key="1">
    <source>
        <dbReference type="ARBA" id="ARBA00004477"/>
    </source>
</evidence>
<dbReference type="InterPro" id="IPR016093">
    <property type="entry name" value="MIR_motif"/>
</dbReference>
<comment type="caution">
    <text evidence="15">The sequence shown here is derived from an EMBL/GenBank/DDBJ whole genome shotgun (WGS) entry which is preliminary data.</text>
</comment>
<dbReference type="AlphaFoldDB" id="A0A6S7H6A4"/>
<dbReference type="GO" id="GO:0005789">
    <property type="term" value="C:endoplasmic reticulum membrane"/>
    <property type="evidence" value="ECO:0007669"/>
    <property type="project" value="UniProtKB-SubCell"/>
</dbReference>
<keyword evidence="11" id="KW-0472">Membrane</keyword>
<dbReference type="OrthoDB" id="5561486at2759"/>
<evidence type="ECO:0000256" key="2">
    <source>
        <dbReference type="ARBA" id="ARBA00004922"/>
    </source>
</evidence>
<comment type="catalytic activity">
    <reaction evidence="14">
        <text>a di-trans,poly-cis-dolichyl beta-D-mannosyl phosphate + L-seryl-[protein] = 3-O-(alpha-D-mannosyl)-L-seryl-[protein] + a di-trans,poly-cis-dolichyl phosphate + H(+)</text>
        <dbReference type="Rhea" id="RHEA:17377"/>
        <dbReference type="Rhea" id="RHEA-COMP:9863"/>
        <dbReference type="Rhea" id="RHEA-COMP:13546"/>
        <dbReference type="Rhea" id="RHEA-COMP:19498"/>
        <dbReference type="Rhea" id="RHEA-COMP:19501"/>
        <dbReference type="ChEBI" id="CHEBI:15378"/>
        <dbReference type="ChEBI" id="CHEBI:29999"/>
        <dbReference type="ChEBI" id="CHEBI:57683"/>
        <dbReference type="ChEBI" id="CHEBI:58211"/>
        <dbReference type="ChEBI" id="CHEBI:137321"/>
        <dbReference type="EC" id="2.4.1.109"/>
    </reaction>
</comment>
<keyword evidence="8" id="KW-0677">Repeat</keyword>
<dbReference type="Pfam" id="PF02815">
    <property type="entry name" value="MIR"/>
    <property type="match status" value="1"/>
</dbReference>
<keyword evidence="6" id="KW-0808">Transferase</keyword>
<proteinExistence type="inferred from homology"/>
<keyword evidence="10" id="KW-1133">Transmembrane helix</keyword>
<comment type="similarity">
    <text evidence="3">Belongs to the glycosyltransferase 39 family.</text>
</comment>
<dbReference type="SMART" id="SM00472">
    <property type="entry name" value="MIR"/>
    <property type="match status" value="2"/>
</dbReference>
<evidence type="ECO:0000256" key="14">
    <source>
        <dbReference type="ARBA" id="ARBA00045102"/>
    </source>
</evidence>
<evidence type="ECO:0000313" key="16">
    <source>
        <dbReference type="Proteomes" id="UP001152795"/>
    </source>
</evidence>
<evidence type="ECO:0000256" key="7">
    <source>
        <dbReference type="ARBA" id="ARBA00022692"/>
    </source>
</evidence>
<gene>
    <name evidence="15" type="ORF">PACLA_8A021088</name>
</gene>